<evidence type="ECO:0000256" key="6">
    <source>
        <dbReference type="SAM" id="Phobius"/>
    </source>
</evidence>
<proteinExistence type="predicted"/>
<keyword evidence="3 6" id="KW-0812">Transmembrane</keyword>
<gene>
    <name evidence="8" type="primary">ydhC_1</name>
    <name evidence="8" type="ORF">NCTC13316_00263</name>
</gene>
<dbReference type="OrthoDB" id="5670831at2"/>
<dbReference type="InterPro" id="IPR011701">
    <property type="entry name" value="MFS"/>
</dbReference>
<dbReference type="PANTHER" id="PTHR43124">
    <property type="entry name" value="PURINE EFFLUX PUMP PBUE"/>
    <property type="match status" value="1"/>
</dbReference>
<dbReference type="InterPro" id="IPR020846">
    <property type="entry name" value="MFS_dom"/>
</dbReference>
<dbReference type="SUPFAM" id="SSF103473">
    <property type="entry name" value="MFS general substrate transporter"/>
    <property type="match status" value="1"/>
</dbReference>
<comment type="subcellular location">
    <subcellularLocation>
        <location evidence="1">Cell membrane</location>
        <topology evidence="1">Multi-pass membrane protein</topology>
    </subcellularLocation>
</comment>
<dbReference type="AlphaFoldDB" id="A0A378JFZ5"/>
<dbReference type="Gene3D" id="1.20.1720.10">
    <property type="entry name" value="Multidrug resistance protein D"/>
    <property type="match status" value="1"/>
</dbReference>
<dbReference type="Pfam" id="PF07690">
    <property type="entry name" value="MFS_1"/>
    <property type="match status" value="1"/>
</dbReference>
<evidence type="ECO:0000313" key="8">
    <source>
        <dbReference type="EMBL" id="STX50196.1"/>
    </source>
</evidence>
<feature type="transmembrane region" description="Helical" evidence="6">
    <location>
        <begin position="135"/>
        <end position="158"/>
    </location>
</feature>
<evidence type="ECO:0000256" key="1">
    <source>
        <dbReference type="ARBA" id="ARBA00004651"/>
    </source>
</evidence>
<feature type="transmembrane region" description="Helical" evidence="6">
    <location>
        <begin position="249"/>
        <end position="272"/>
    </location>
</feature>
<feature type="transmembrane region" description="Helical" evidence="6">
    <location>
        <begin position="50"/>
        <end position="67"/>
    </location>
</feature>
<evidence type="ECO:0000256" key="3">
    <source>
        <dbReference type="ARBA" id="ARBA00022692"/>
    </source>
</evidence>
<keyword evidence="2" id="KW-1003">Cell membrane</keyword>
<dbReference type="InterPro" id="IPR050189">
    <property type="entry name" value="MFS_Efflux_Transporters"/>
</dbReference>
<evidence type="ECO:0000256" key="2">
    <source>
        <dbReference type="ARBA" id="ARBA00022475"/>
    </source>
</evidence>
<evidence type="ECO:0000256" key="4">
    <source>
        <dbReference type="ARBA" id="ARBA00022989"/>
    </source>
</evidence>
<dbReference type="Proteomes" id="UP000254794">
    <property type="component" value="Unassembled WGS sequence"/>
</dbReference>
<dbReference type="RefSeq" id="WP_115329793.1">
    <property type="nucleotide sequence ID" value="NZ_CAAAHP010000011.1"/>
</dbReference>
<accession>A0A378JFZ5</accession>
<feature type="transmembrane region" description="Helical" evidence="6">
    <location>
        <begin position="212"/>
        <end position="237"/>
    </location>
</feature>
<keyword evidence="5 6" id="KW-0472">Membrane</keyword>
<dbReference type="EMBL" id="UGOD01000001">
    <property type="protein sequence ID" value="STX50196.1"/>
    <property type="molecule type" value="Genomic_DNA"/>
</dbReference>
<protein>
    <submittedName>
        <fullName evidence="8">Multidrug resistance protein D</fullName>
    </submittedName>
</protein>
<feature type="transmembrane region" description="Helical" evidence="6">
    <location>
        <begin position="164"/>
        <end position="186"/>
    </location>
</feature>
<feature type="transmembrane region" description="Helical" evidence="6">
    <location>
        <begin position="106"/>
        <end position="128"/>
    </location>
</feature>
<dbReference type="InterPro" id="IPR036259">
    <property type="entry name" value="MFS_trans_sf"/>
</dbReference>
<dbReference type="GO" id="GO:0005886">
    <property type="term" value="C:plasma membrane"/>
    <property type="evidence" value="ECO:0007669"/>
    <property type="project" value="UniProtKB-SubCell"/>
</dbReference>
<evidence type="ECO:0000313" key="9">
    <source>
        <dbReference type="Proteomes" id="UP000254794"/>
    </source>
</evidence>
<keyword evidence="9" id="KW-1185">Reference proteome</keyword>
<feature type="transmembrane region" description="Helical" evidence="6">
    <location>
        <begin position="279"/>
        <end position="299"/>
    </location>
</feature>
<feature type="transmembrane region" description="Helical" evidence="6">
    <location>
        <begin position="366"/>
        <end position="388"/>
    </location>
</feature>
<feature type="domain" description="Major facilitator superfamily (MFS) profile" evidence="7">
    <location>
        <begin position="11"/>
        <end position="393"/>
    </location>
</feature>
<feature type="transmembrane region" description="Helical" evidence="6">
    <location>
        <begin position="12"/>
        <end position="30"/>
    </location>
</feature>
<organism evidence="8 9">
    <name type="scientific">Legionella busanensis</name>
    <dbReference type="NCBI Taxonomy" id="190655"/>
    <lineage>
        <taxon>Bacteria</taxon>
        <taxon>Pseudomonadati</taxon>
        <taxon>Pseudomonadota</taxon>
        <taxon>Gammaproteobacteria</taxon>
        <taxon>Legionellales</taxon>
        <taxon>Legionellaceae</taxon>
        <taxon>Legionella</taxon>
    </lineage>
</organism>
<sequence>MSITISAPNKLIIFAIANGLIAQFAMDIYIPSMPALIQFFNTISDTIQLSYFYFMLGFGFSIFLNGWTNRGINYRHTFLICNSIFLLSTLLIIFSTNITYFLTLRFLQGIGAGFGSIAIIIALIHLLLPSNKLGIFVSYTVFFLTTANVIAPILGGYLQELYGWQSNFIFLFILAFLLLLSSYRFLPDITIAPKKEKKVFFKKMKILLKNKYYMMHMIYAIICVSIIVCYLIMSSFILQLQLGVSTRLFGWIGALISLLFSLGSLFNSILLVKYLPKNLIYIGLIISLLGTVNFLIASWFTAKSILAFVIPMAISSLGLGVLYPNFIARGFKNFNLFIIDATSLLSLMKIIVICLITVLVALIPDTFFSCALLIGLMYSLLLALILYLNREYLSN</sequence>
<keyword evidence="4 6" id="KW-1133">Transmembrane helix</keyword>
<evidence type="ECO:0000256" key="5">
    <source>
        <dbReference type="ARBA" id="ARBA00023136"/>
    </source>
</evidence>
<feature type="transmembrane region" description="Helical" evidence="6">
    <location>
        <begin position="336"/>
        <end position="360"/>
    </location>
</feature>
<dbReference type="PROSITE" id="PS50850">
    <property type="entry name" value="MFS"/>
    <property type="match status" value="1"/>
</dbReference>
<reference evidence="8 9" key="1">
    <citation type="submission" date="2018-06" db="EMBL/GenBank/DDBJ databases">
        <authorList>
            <consortium name="Pathogen Informatics"/>
            <person name="Doyle S."/>
        </authorList>
    </citation>
    <scope>NUCLEOTIDE SEQUENCE [LARGE SCALE GENOMIC DNA]</scope>
    <source>
        <strain evidence="8 9">NCTC13316</strain>
    </source>
</reference>
<dbReference type="PANTHER" id="PTHR43124:SF3">
    <property type="entry name" value="CHLORAMPHENICOL EFFLUX PUMP RV0191"/>
    <property type="match status" value="1"/>
</dbReference>
<feature type="transmembrane region" description="Helical" evidence="6">
    <location>
        <begin position="305"/>
        <end position="324"/>
    </location>
</feature>
<feature type="transmembrane region" description="Helical" evidence="6">
    <location>
        <begin position="79"/>
        <end position="100"/>
    </location>
</feature>
<evidence type="ECO:0000259" key="7">
    <source>
        <dbReference type="PROSITE" id="PS50850"/>
    </source>
</evidence>
<dbReference type="GO" id="GO:0022857">
    <property type="term" value="F:transmembrane transporter activity"/>
    <property type="evidence" value="ECO:0007669"/>
    <property type="project" value="InterPro"/>
</dbReference>
<name>A0A378JFZ5_9GAMM</name>